<name>A0A976M4K0_THEOR</name>
<dbReference type="AlphaFoldDB" id="A0A976M4K0"/>
<dbReference type="EMBL" id="CP056065">
    <property type="protein sequence ID" value="UKJ88309.2"/>
    <property type="molecule type" value="Genomic_DNA"/>
</dbReference>
<gene>
    <name evidence="2" type="ORF">MACJ_000753</name>
</gene>
<dbReference type="OrthoDB" id="361596at2759"/>
<feature type="compositionally biased region" description="Polar residues" evidence="1">
    <location>
        <begin position="27"/>
        <end position="39"/>
    </location>
</feature>
<dbReference type="Proteomes" id="UP000244803">
    <property type="component" value="Chromosome 1"/>
</dbReference>
<sequence length="370" mass="42030">MRSCTCIRAPLKYVTEPRKAADIHSDLSGSSKEAQSIVTDSELFDHDALLKLEGSTDYEDGNSPNAGQNRGSPMSTESSYEESQTGPYVNTQESIQDEAEDDEGDDEYSSDLLKDEKLRDTVQKWNSLLHKYDEEPDLAELQDMLTMVTKLSEAQDDETKKQVAETIKRFTDSLVEAASMSASESVNTEVVLQEYDGEDEDTRFRCFVRKLREHAGQQVELEVNEVVRENIRVLFNSLGLIRRSRSAESNNVLTRMSSTIKGSKVFKNLYPSEASKAPMDLTSYLRNLSEKVDRGDLASISTLSELEMGHQEKQFSNCLINTSQYCDESVRRLIRNQNSKIAAFWVEQMKKQSMLRNKYEDLSDQPLFII</sequence>
<organism evidence="2 3">
    <name type="scientific">Theileria orientalis</name>
    <dbReference type="NCBI Taxonomy" id="68886"/>
    <lineage>
        <taxon>Eukaryota</taxon>
        <taxon>Sar</taxon>
        <taxon>Alveolata</taxon>
        <taxon>Apicomplexa</taxon>
        <taxon>Aconoidasida</taxon>
        <taxon>Piroplasmida</taxon>
        <taxon>Theileriidae</taxon>
        <taxon>Theileria</taxon>
    </lineage>
</organism>
<feature type="compositionally biased region" description="Polar residues" evidence="1">
    <location>
        <begin position="62"/>
        <end position="94"/>
    </location>
</feature>
<evidence type="ECO:0000256" key="1">
    <source>
        <dbReference type="SAM" id="MobiDB-lite"/>
    </source>
</evidence>
<reference evidence="2" key="1">
    <citation type="submission" date="2022-07" db="EMBL/GenBank/DDBJ databases">
        <title>Evaluation of T. orientalis genome assembly methods using nanopore sequencing and analysis of variation between genomes.</title>
        <authorList>
            <person name="Yam J."/>
            <person name="Micallef M.L."/>
            <person name="Liu M."/>
            <person name="Djordjevic S.P."/>
            <person name="Bogema D.R."/>
            <person name="Jenkins C."/>
        </authorList>
    </citation>
    <scope>NUCLEOTIDE SEQUENCE</scope>
    <source>
        <strain evidence="2">Fish Creek</strain>
    </source>
</reference>
<protein>
    <submittedName>
        <fullName evidence="2">Uncharacterized protein</fullName>
    </submittedName>
</protein>
<feature type="compositionally biased region" description="Acidic residues" evidence="1">
    <location>
        <begin position="95"/>
        <end position="109"/>
    </location>
</feature>
<evidence type="ECO:0000313" key="3">
    <source>
        <dbReference type="Proteomes" id="UP000244803"/>
    </source>
</evidence>
<evidence type="ECO:0000313" key="2">
    <source>
        <dbReference type="EMBL" id="UKJ88309.2"/>
    </source>
</evidence>
<proteinExistence type="predicted"/>
<feature type="region of interest" description="Disordered" evidence="1">
    <location>
        <begin position="17"/>
        <end position="115"/>
    </location>
</feature>
<accession>A0A976M4K0</accession>